<feature type="transmembrane region" description="Helical" evidence="1">
    <location>
        <begin position="36"/>
        <end position="54"/>
    </location>
</feature>
<keyword evidence="2" id="KW-0808">Transferase</keyword>
<keyword evidence="1" id="KW-0472">Membrane</keyword>
<evidence type="ECO:0000313" key="2">
    <source>
        <dbReference type="EMBL" id="QNE35095.1"/>
    </source>
</evidence>
<dbReference type="GO" id="GO:0032259">
    <property type="term" value="P:methylation"/>
    <property type="evidence" value="ECO:0007669"/>
    <property type="project" value="UniProtKB-KW"/>
</dbReference>
<dbReference type="SUPFAM" id="SSF53335">
    <property type="entry name" value="S-adenosyl-L-methionine-dependent methyltransferases"/>
    <property type="match status" value="1"/>
</dbReference>
<name>A0A7G6Y9D0_9MICO</name>
<dbReference type="AlphaFoldDB" id="A0A7G6Y9D0"/>
<keyword evidence="1" id="KW-0812">Transmembrane</keyword>
<evidence type="ECO:0000256" key="1">
    <source>
        <dbReference type="SAM" id="Phobius"/>
    </source>
</evidence>
<dbReference type="Proteomes" id="UP000515511">
    <property type="component" value="Chromosome"/>
</dbReference>
<keyword evidence="1" id="KW-1133">Transmembrane helix</keyword>
<accession>A0A7G6Y9D0</accession>
<protein>
    <submittedName>
        <fullName evidence="2">Class I SAM-dependent methyltransferase</fullName>
    </submittedName>
</protein>
<keyword evidence="2" id="KW-0489">Methyltransferase</keyword>
<reference evidence="3" key="1">
    <citation type="submission" date="2019-09" db="EMBL/GenBank/DDBJ databases">
        <title>Antimicrobial potential of Antarctic Bacteria.</title>
        <authorList>
            <person name="Benaud N."/>
            <person name="Edwards R.J."/>
            <person name="Ferrari B.C."/>
        </authorList>
    </citation>
    <scope>NUCLEOTIDE SEQUENCE [LARGE SCALE GENOMIC DNA]</scope>
    <source>
        <strain evidence="3">INR9</strain>
    </source>
</reference>
<evidence type="ECO:0000313" key="3">
    <source>
        <dbReference type="Proteomes" id="UP000515511"/>
    </source>
</evidence>
<proteinExistence type="predicted"/>
<dbReference type="EMBL" id="CP043641">
    <property type="protein sequence ID" value="QNE35095.1"/>
    <property type="molecule type" value="Genomic_DNA"/>
</dbReference>
<dbReference type="Pfam" id="PF13578">
    <property type="entry name" value="Methyltransf_24"/>
    <property type="match status" value="1"/>
</dbReference>
<gene>
    <name evidence="2" type="ORF">F1C12_08095</name>
</gene>
<sequence>MSWPRVGRRVLALALLVVVLVTVAGSILAVVLQTDAWLTAALAVDLVVVGAVLTRSQHNLANELAQRQVERDSRLEAALAGLSAVVAEHVAYEPGKPLDLLRRDVQRDVSAMLALSRLLPDAGAVPAPGGWAATPETLLALVGRILDAEDIDTVVECGSGTSSVWIALALAQRGSGRLISLENSPEYADATRTALDRLGLSAWVDVRVAPLETVSLDGEDVLWYSPEALGGIDDVSVLFVDGPPAHFGERMRYPAVPLLADRLADGGWVLLDDVDRPDEQEIEADWLARPWSGATLRRVSATDRAAVLEVERASVNADV</sequence>
<dbReference type="Gene3D" id="3.40.50.150">
    <property type="entry name" value="Vaccinia Virus protein VP39"/>
    <property type="match status" value="1"/>
</dbReference>
<organism evidence="2 3">
    <name type="scientific">Leifsonia shinshuensis</name>
    <dbReference type="NCBI Taxonomy" id="150026"/>
    <lineage>
        <taxon>Bacteria</taxon>
        <taxon>Bacillati</taxon>
        <taxon>Actinomycetota</taxon>
        <taxon>Actinomycetes</taxon>
        <taxon>Micrococcales</taxon>
        <taxon>Microbacteriaceae</taxon>
        <taxon>Leifsonia</taxon>
    </lineage>
</organism>
<dbReference type="InterPro" id="IPR029063">
    <property type="entry name" value="SAM-dependent_MTases_sf"/>
</dbReference>
<dbReference type="GO" id="GO:0008168">
    <property type="term" value="F:methyltransferase activity"/>
    <property type="evidence" value="ECO:0007669"/>
    <property type="project" value="UniProtKB-KW"/>
</dbReference>
<dbReference type="RefSeq" id="WP_185278261.1">
    <property type="nucleotide sequence ID" value="NZ_CP043641.1"/>
</dbReference>
<dbReference type="KEGG" id="lse:F1C12_08095"/>